<evidence type="ECO:0008006" key="4">
    <source>
        <dbReference type="Google" id="ProtNLM"/>
    </source>
</evidence>
<dbReference type="EMBL" id="JARJCW010000128">
    <property type="protein sequence ID" value="KAJ7191804.1"/>
    <property type="molecule type" value="Genomic_DNA"/>
</dbReference>
<feature type="compositionally biased region" description="Low complexity" evidence="1">
    <location>
        <begin position="311"/>
        <end position="322"/>
    </location>
</feature>
<feature type="region of interest" description="Disordered" evidence="1">
    <location>
        <begin position="166"/>
        <end position="205"/>
    </location>
</feature>
<organism evidence="2 3">
    <name type="scientific">Mycena pura</name>
    <dbReference type="NCBI Taxonomy" id="153505"/>
    <lineage>
        <taxon>Eukaryota</taxon>
        <taxon>Fungi</taxon>
        <taxon>Dikarya</taxon>
        <taxon>Basidiomycota</taxon>
        <taxon>Agaricomycotina</taxon>
        <taxon>Agaricomycetes</taxon>
        <taxon>Agaricomycetidae</taxon>
        <taxon>Agaricales</taxon>
        <taxon>Marasmiineae</taxon>
        <taxon>Mycenaceae</taxon>
        <taxon>Mycena</taxon>
    </lineage>
</organism>
<dbReference type="GO" id="GO:0008270">
    <property type="term" value="F:zinc ion binding"/>
    <property type="evidence" value="ECO:0007669"/>
    <property type="project" value="InterPro"/>
</dbReference>
<dbReference type="GO" id="GO:0000981">
    <property type="term" value="F:DNA-binding transcription factor activity, RNA polymerase II-specific"/>
    <property type="evidence" value="ECO:0007669"/>
    <property type="project" value="InterPro"/>
</dbReference>
<feature type="region of interest" description="Disordered" evidence="1">
    <location>
        <begin position="1"/>
        <end position="25"/>
    </location>
</feature>
<proteinExistence type="predicted"/>
<dbReference type="CDD" id="cd00067">
    <property type="entry name" value="GAL4"/>
    <property type="match status" value="1"/>
</dbReference>
<feature type="compositionally biased region" description="Acidic residues" evidence="1">
    <location>
        <begin position="299"/>
        <end position="310"/>
    </location>
</feature>
<evidence type="ECO:0000256" key="1">
    <source>
        <dbReference type="SAM" id="MobiDB-lite"/>
    </source>
</evidence>
<feature type="compositionally biased region" description="Acidic residues" evidence="1">
    <location>
        <begin position="61"/>
        <end position="81"/>
    </location>
</feature>
<feature type="compositionally biased region" description="Basic and acidic residues" evidence="1">
    <location>
        <begin position="166"/>
        <end position="179"/>
    </location>
</feature>
<feature type="compositionally biased region" description="Low complexity" evidence="1">
    <location>
        <begin position="1"/>
        <end position="15"/>
    </location>
</feature>
<accession>A0AAD6Y153</accession>
<evidence type="ECO:0000313" key="2">
    <source>
        <dbReference type="EMBL" id="KAJ7191804.1"/>
    </source>
</evidence>
<protein>
    <recommendedName>
        <fullName evidence="4">Zn(2)-C6 fungal-type domain-containing protein</fullName>
    </recommendedName>
</protein>
<dbReference type="AlphaFoldDB" id="A0AAD6Y153"/>
<gene>
    <name evidence="2" type="ORF">GGX14DRAFT_578678</name>
</gene>
<feature type="compositionally biased region" description="Basic and acidic residues" evidence="1">
    <location>
        <begin position="90"/>
        <end position="103"/>
    </location>
</feature>
<comment type="caution">
    <text evidence="2">The sequence shown here is derived from an EMBL/GenBank/DDBJ whole genome shotgun (WGS) entry which is preliminary data.</text>
</comment>
<sequence>MSSANNNASGASGSGRNKGKACETSSDVARRIELERQQAVLAAQMAALQEEIALLKSGDDKADDGDDDNGGDDEEDDEQEEGTSAGRKRSAPEEGGERREPEVKRRRKHYGPEVLNQWEADPFVPCTACAARSSQCVSIPNGEYAGSSCLRCRRKKVKCSFVPSTEKSRVNRREKERTGKPAAKSGHSTPRVSGAGPAPISPISGYLRGDPIEDLQTRMTAVEIQLGIQTGLLHRIEESEPPSPMMPPSVLKVEWQTSPVLVFVDDEPSEGTVGPAEEGTTQREPEEGQPGEGVPEVERSDEEQPAEDQPAEAMEVDVPGEVARVEVPVEAQVVVTPAEVPEEV</sequence>
<dbReference type="InterPro" id="IPR001138">
    <property type="entry name" value="Zn2Cys6_DnaBD"/>
</dbReference>
<evidence type="ECO:0000313" key="3">
    <source>
        <dbReference type="Proteomes" id="UP001219525"/>
    </source>
</evidence>
<name>A0AAD6Y153_9AGAR</name>
<reference evidence="2" key="1">
    <citation type="submission" date="2023-03" db="EMBL/GenBank/DDBJ databases">
        <title>Massive genome expansion in bonnet fungi (Mycena s.s.) driven by repeated elements and novel gene families across ecological guilds.</title>
        <authorList>
            <consortium name="Lawrence Berkeley National Laboratory"/>
            <person name="Harder C.B."/>
            <person name="Miyauchi S."/>
            <person name="Viragh M."/>
            <person name="Kuo A."/>
            <person name="Thoen E."/>
            <person name="Andreopoulos B."/>
            <person name="Lu D."/>
            <person name="Skrede I."/>
            <person name="Drula E."/>
            <person name="Henrissat B."/>
            <person name="Morin E."/>
            <person name="Kohler A."/>
            <person name="Barry K."/>
            <person name="LaButti K."/>
            <person name="Morin E."/>
            <person name="Salamov A."/>
            <person name="Lipzen A."/>
            <person name="Mereny Z."/>
            <person name="Hegedus B."/>
            <person name="Baldrian P."/>
            <person name="Stursova M."/>
            <person name="Weitz H."/>
            <person name="Taylor A."/>
            <person name="Grigoriev I.V."/>
            <person name="Nagy L.G."/>
            <person name="Martin F."/>
            <person name="Kauserud H."/>
        </authorList>
    </citation>
    <scope>NUCLEOTIDE SEQUENCE</scope>
    <source>
        <strain evidence="2">9144</strain>
    </source>
</reference>
<feature type="region of interest" description="Disordered" evidence="1">
    <location>
        <begin position="55"/>
        <end position="108"/>
    </location>
</feature>
<feature type="region of interest" description="Disordered" evidence="1">
    <location>
        <begin position="265"/>
        <end position="322"/>
    </location>
</feature>
<keyword evidence="3" id="KW-1185">Reference proteome</keyword>
<dbReference type="Proteomes" id="UP001219525">
    <property type="component" value="Unassembled WGS sequence"/>
</dbReference>